<dbReference type="AlphaFoldDB" id="A0A918Q2F6"/>
<dbReference type="Proteomes" id="UP000662572">
    <property type="component" value="Unassembled WGS sequence"/>
</dbReference>
<reference evidence="1" key="2">
    <citation type="submission" date="2020-09" db="EMBL/GenBank/DDBJ databases">
        <authorList>
            <person name="Sun Q."/>
            <person name="Kim S."/>
        </authorList>
    </citation>
    <scope>NUCLEOTIDE SEQUENCE</scope>
    <source>
        <strain evidence="1">KCTC 32296</strain>
    </source>
</reference>
<dbReference type="EMBL" id="BMZB01000001">
    <property type="protein sequence ID" value="GGZ31202.1"/>
    <property type="molecule type" value="Genomic_DNA"/>
</dbReference>
<gene>
    <name evidence="1" type="ORF">GCM10011273_17210</name>
</gene>
<protein>
    <submittedName>
        <fullName evidence="1">Uncharacterized protein</fullName>
    </submittedName>
</protein>
<keyword evidence="2" id="KW-1185">Reference proteome</keyword>
<name>A0A918Q2F6_9CAUL</name>
<accession>A0A918Q2F6</accession>
<proteinExistence type="predicted"/>
<reference evidence="1" key="1">
    <citation type="journal article" date="2014" name="Int. J. Syst. Evol. Microbiol.">
        <title>Complete genome sequence of Corynebacterium casei LMG S-19264T (=DSM 44701T), isolated from a smear-ripened cheese.</title>
        <authorList>
            <consortium name="US DOE Joint Genome Institute (JGI-PGF)"/>
            <person name="Walter F."/>
            <person name="Albersmeier A."/>
            <person name="Kalinowski J."/>
            <person name="Ruckert C."/>
        </authorList>
    </citation>
    <scope>NUCLEOTIDE SEQUENCE</scope>
    <source>
        <strain evidence="1">KCTC 32296</strain>
    </source>
</reference>
<organism evidence="1 2">
    <name type="scientific">Asticcacaulis endophyticus</name>
    <dbReference type="NCBI Taxonomy" id="1395890"/>
    <lineage>
        <taxon>Bacteria</taxon>
        <taxon>Pseudomonadati</taxon>
        <taxon>Pseudomonadota</taxon>
        <taxon>Alphaproteobacteria</taxon>
        <taxon>Caulobacterales</taxon>
        <taxon>Caulobacteraceae</taxon>
        <taxon>Asticcacaulis</taxon>
    </lineage>
</organism>
<evidence type="ECO:0000313" key="2">
    <source>
        <dbReference type="Proteomes" id="UP000662572"/>
    </source>
</evidence>
<comment type="caution">
    <text evidence="1">The sequence shown here is derived from an EMBL/GenBank/DDBJ whole genome shotgun (WGS) entry which is preliminary data.</text>
</comment>
<evidence type="ECO:0000313" key="1">
    <source>
        <dbReference type="EMBL" id="GGZ31202.1"/>
    </source>
</evidence>
<sequence>MRTLCLYHAATTHMSAVAWWMLWSAPPEPDQNSIDCKPSLTGGKPICFLETSYETRNYCGSLLMEHGAVGAGAYARHRDR</sequence>